<feature type="compositionally biased region" description="Low complexity" evidence="3">
    <location>
        <begin position="257"/>
        <end position="284"/>
    </location>
</feature>
<proteinExistence type="predicted"/>
<evidence type="ECO:0000256" key="1">
    <source>
        <dbReference type="ARBA" id="ARBA00022460"/>
    </source>
</evidence>
<evidence type="ECO:0000313" key="6">
    <source>
        <dbReference type="Proteomes" id="UP001152799"/>
    </source>
</evidence>
<dbReference type="PROSITE" id="PS51155">
    <property type="entry name" value="CHIT_BIND_RR_2"/>
    <property type="match status" value="1"/>
</dbReference>
<dbReference type="InterPro" id="IPR000618">
    <property type="entry name" value="Insect_cuticle"/>
</dbReference>
<evidence type="ECO:0000256" key="4">
    <source>
        <dbReference type="SAM" id="SignalP"/>
    </source>
</evidence>
<dbReference type="InterPro" id="IPR031311">
    <property type="entry name" value="CHIT_BIND_RR_consensus"/>
</dbReference>
<feature type="region of interest" description="Disordered" evidence="3">
    <location>
        <begin position="33"/>
        <end position="147"/>
    </location>
</feature>
<gene>
    <name evidence="5" type="ORF">CEUTPL_LOCUS11377</name>
</gene>
<feature type="compositionally biased region" description="Basic and acidic residues" evidence="3">
    <location>
        <begin position="238"/>
        <end position="248"/>
    </location>
</feature>
<feature type="signal peptide" evidence="4">
    <location>
        <begin position="1"/>
        <end position="20"/>
    </location>
</feature>
<organism evidence="5 6">
    <name type="scientific">Ceutorhynchus assimilis</name>
    <name type="common">cabbage seed weevil</name>
    <dbReference type="NCBI Taxonomy" id="467358"/>
    <lineage>
        <taxon>Eukaryota</taxon>
        <taxon>Metazoa</taxon>
        <taxon>Ecdysozoa</taxon>
        <taxon>Arthropoda</taxon>
        <taxon>Hexapoda</taxon>
        <taxon>Insecta</taxon>
        <taxon>Pterygota</taxon>
        <taxon>Neoptera</taxon>
        <taxon>Endopterygota</taxon>
        <taxon>Coleoptera</taxon>
        <taxon>Polyphaga</taxon>
        <taxon>Cucujiformia</taxon>
        <taxon>Curculionidae</taxon>
        <taxon>Ceutorhynchinae</taxon>
        <taxon>Ceutorhynchus</taxon>
    </lineage>
</organism>
<sequence>MFIAMNKVILCLAFLGYASAARLDHLQNNQYLPPQGNAVERQQNFPGPKSGQQQGAGQYQPSNQYGAPSGQGAQQQYSGQGSQPSNQYGAPSGQQQDSQPSNQYGAPSGQQQYSNEQLPTQRSPLADVPILRLDSDNPGDGTYRYNYETGNDIAAQEEGSAQSGWNKAQGSYRFVSPEGQNFEVTYTADENGYVPQGAHLPTPPPIPEEILKSLELIRQAEASGNIIEGAYQPEGDDGQYHESHDEGQYNHQQPSEGYQQPSGGYQQPSGGYQQQQQQQQQPSGVAKNQPQGFQKQPIASNGGYRY</sequence>
<evidence type="ECO:0000313" key="5">
    <source>
        <dbReference type="EMBL" id="CAH1132894.1"/>
    </source>
</evidence>
<keyword evidence="1 2" id="KW-0193">Cuticle</keyword>
<feature type="compositionally biased region" description="Low complexity" evidence="3">
    <location>
        <begin position="64"/>
        <end position="89"/>
    </location>
</feature>
<dbReference type="PROSITE" id="PS00233">
    <property type="entry name" value="CHIT_BIND_RR_1"/>
    <property type="match status" value="1"/>
</dbReference>
<keyword evidence="4" id="KW-0732">Signal</keyword>
<evidence type="ECO:0000256" key="2">
    <source>
        <dbReference type="PROSITE-ProRule" id="PRU00497"/>
    </source>
</evidence>
<dbReference type="PRINTS" id="PR00947">
    <property type="entry name" value="CUTICLE"/>
</dbReference>
<evidence type="ECO:0000256" key="3">
    <source>
        <dbReference type="SAM" id="MobiDB-lite"/>
    </source>
</evidence>
<feature type="chain" id="PRO_5040130950" evidence="4">
    <location>
        <begin position="21"/>
        <end position="306"/>
    </location>
</feature>
<dbReference type="PANTHER" id="PTHR10380:SF173">
    <property type="entry name" value="CUTICULAR PROTEIN 47EF, ISOFORM C-RELATED"/>
    <property type="match status" value="1"/>
</dbReference>
<reference evidence="5" key="1">
    <citation type="submission" date="2022-01" db="EMBL/GenBank/DDBJ databases">
        <authorList>
            <person name="King R."/>
        </authorList>
    </citation>
    <scope>NUCLEOTIDE SEQUENCE</scope>
</reference>
<dbReference type="PANTHER" id="PTHR10380">
    <property type="entry name" value="CUTICLE PROTEIN"/>
    <property type="match status" value="1"/>
</dbReference>
<feature type="region of interest" description="Disordered" evidence="3">
    <location>
        <begin position="227"/>
        <end position="306"/>
    </location>
</feature>
<feature type="compositionally biased region" description="Polar residues" evidence="3">
    <location>
        <begin position="40"/>
        <end position="63"/>
    </location>
</feature>
<dbReference type="EMBL" id="OU892282">
    <property type="protein sequence ID" value="CAH1132894.1"/>
    <property type="molecule type" value="Genomic_DNA"/>
</dbReference>
<keyword evidence="6" id="KW-1185">Reference proteome</keyword>
<feature type="compositionally biased region" description="Polar residues" evidence="3">
    <location>
        <begin position="92"/>
        <end position="123"/>
    </location>
</feature>
<dbReference type="InterPro" id="IPR050468">
    <property type="entry name" value="Cuticle_Struct_Prot"/>
</dbReference>
<dbReference type="OrthoDB" id="6372059at2759"/>
<accession>A0A9P0GKM5</accession>
<dbReference type="GO" id="GO:0008010">
    <property type="term" value="F:structural constituent of chitin-based larval cuticle"/>
    <property type="evidence" value="ECO:0007669"/>
    <property type="project" value="TreeGrafter"/>
</dbReference>
<name>A0A9P0GKM5_9CUCU</name>
<dbReference type="Pfam" id="PF00379">
    <property type="entry name" value="Chitin_bind_4"/>
    <property type="match status" value="1"/>
</dbReference>
<dbReference type="GO" id="GO:0062129">
    <property type="term" value="C:chitin-based extracellular matrix"/>
    <property type="evidence" value="ECO:0007669"/>
    <property type="project" value="TreeGrafter"/>
</dbReference>
<dbReference type="Proteomes" id="UP001152799">
    <property type="component" value="Chromosome 6"/>
</dbReference>
<feature type="compositionally biased region" description="Polar residues" evidence="3">
    <location>
        <begin position="286"/>
        <end position="299"/>
    </location>
</feature>
<dbReference type="AlphaFoldDB" id="A0A9P0GKM5"/>
<protein>
    <submittedName>
        <fullName evidence="5">Uncharacterized protein</fullName>
    </submittedName>
</protein>